<name>A0ABP0XJQ4_9BRYO</name>
<gene>
    <name evidence="1" type="ORF">CSSPJE1EN1_LOCUS24832</name>
</gene>
<dbReference type="EMBL" id="OZ020104">
    <property type="protein sequence ID" value="CAK9279354.1"/>
    <property type="molecule type" value="Genomic_DNA"/>
</dbReference>
<keyword evidence="2" id="KW-1185">Reference proteome</keyword>
<evidence type="ECO:0000313" key="1">
    <source>
        <dbReference type="EMBL" id="CAK9279354.1"/>
    </source>
</evidence>
<accession>A0ABP0XJQ4</accession>
<sequence>MIRRGWEKCRLGKIHDSAFQSHAISECLTKGLLANFEPLEDREDEAAVQAACDVQIDEPPLAASVAQVVSTCLEDQETLTIFDRLDMEDAEQAEKLDNLDEFDNIEDIEFEIIIISSSYFFS</sequence>
<reference evidence="1" key="1">
    <citation type="submission" date="2024-02" db="EMBL/GenBank/DDBJ databases">
        <authorList>
            <consortium name="ELIXIR-Norway"/>
            <consortium name="Elixir Norway"/>
        </authorList>
    </citation>
    <scope>NUCLEOTIDE SEQUENCE</scope>
</reference>
<organism evidence="1 2">
    <name type="scientific">Sphagnum jensenii</name>
    <dbReference type="NCBI Taxonomy" id="128206"/>
    <lineage>
        <taxon>Eukaryota</taxon>
        <taxon>Viridiplantae</taxon>
        <taxon>Streptophyta</taxon>
        <taxon>Embryophyta</taxon>
        <taxon>Bryophyta</taxon>
        <taxon>Sphagnophytina</taxon>
        <taxon>Sphagnopsida</taxon>
        <taxon>Sphagnales</taxon>
        <taxon>Sphagnaceae</taxon>
        <taxon>Sphagnum</taxon>
    </lineage>
</organism>
<evidence type="ECO:0000313" key="2">
    <source>
        <dbReference type="Proteomes" id="UP001497444"/>
    </source>
</evidence>
<proteinExistence type="predicted"/>
<dbReference type="Proteomes" id="UP001497444">
    <property type="component" value="Chromosome 9"/>
</dbReference>
<protein>
    <submittedName>
        <fullName evidence="1">Uncharacterized protein</fullName>
    </submittedName>
</protein>